<dbReference type="PANTHER" id="PTHR42901:SF1">
    <property type="entry name" value="ALCOHOL DEHYDROGENASE"/>
    <property type="match status" value="1"/>
</dbReference>
<dbReference type="InterPro" id="IPR036291">
    <property type="entry name" value="NAD(P)-bd_dom_sf"/>
</dbReference>
<evidence type="ECO:0000313" key="3">
    <source>
        <dbReference type="EMBL" id="KXT16715.1"/>
    </source>
</evidence>
<dbReference type="InterPro" id="IPR002347">
    <property type="entry name" value="SDR_fam"/>
</dbReference>
<dbReference type="Pfam" id="PF00106">
    <property type="entry name" value="adh_short"/>
    <property type="match status" value="1"/>
</dbReference>
<dbReference type="Gene3D" id="3.40.50.720">
    <property type="entry name" value="NAD(P)-binding Rossmann-like Domain"/>
    <property type="match status" value="1"/>
</dbReference>
<dbReference type="GO" id="GO:0016491">
    <property type="term" value="F:oxidoreductase activity"/>
    <property type="evidence" value="ECO:0007669"/>
    <property type="project" value="UniProtKB-KW"/>
</dbReference>
<dbReference type="OrthoDB" id="1933717at2759"/>
<dbReference type="PANTHER" id="PTHR42901">
    <property type="entry name" value="ALCOHOL DEHYDROGENASE"/>
    <property type="match status" value="1"/>
</dbReference>
<reference evidence="3 4" key="1">
    <citation type="submission" date="2015-07" db="EMBL/GenBank/DDBJ databases">
        <title>Comparative genomics of the Sigatoka disease complex on banana suggests a link between parallel evolutionary changes in Pseudocercospora fijiensis and Pseudocercospora eumusae and increased virulence on the banana host.</title>
        <authorList>
            <person name="Chang T.-C."/>
            <person name="Salvucci A."/>
            <person name="Crous P.W."/>
            <person name="Stergiopoulos I."/>
        </authorList>
    </citation>
    <scope>NUCLEOTIDE SEQUENCE [LARGE SCALE GENOMIC DNA]</scope>
    <source>
        <strain evidence="3 4">CBS 116634</strain>
    </source>
</reference>
<accession>A0A139IPV6</accession>
<evidence type="ECO:0000313" key="4">
    <source>
        <dbReference type="Proteomes" id="UP000073492"/>
    </source>
</evidence>
<proteinExistence type="inferred from homology"/>
<dbReference type="EMBL" id="LFZO01000031">
    <property type="protein sequence ID" value="KXT16715.1"/>
    <property type="molecule type" value="Genomic_DNA"/>
</dbReference>
<comment type="similarity">
    <text evidence="1">Belongs to the short-chain dehydrogenases/reductases (SDR) family.</text>
</comment>
<protein>
    <submittedName>
        <fullName evidence="3">Uncharacterized protein</fullName>
    </submittedName>
</protein>
<dbReference type="CDD" id="cd05233">
    <property type="entry name" value="SDR_c"/>
    <property type="match status" value="1"/>
</dbReference>
<dbReference type="AlphaFoldDB" id="A0A139IPV6"/>
<comment type="caution">
    <text evidence="3">The sequence shown here is derived from an EMBL/GenBank/DDBJ whole genome shotgun (WGS) entry which is preliminary data.</text>
</comment>
<dbReference type="PRINTS" id="PR00081">
    <property type="entry name" value="GDHRDH"/>
</dbReference>
<keyword evidence="2" id="KW-0560">Oxidoreductase</keyword>
<evidence type="ECO:0000256" key="1">
    <source>
        <dbReference type="ARBA" id="ARBA00006484"/>
    </source>
</evidence>
<dbReference type="STRING" id="113226.A0A139IPV6"/>
<gene>
    <name evidence="3" type="ORF">AC579_5246</name>
</gene>
<evidence type="ECO:0000256" key="2">
    <source>
        <dbReference type="ARBA" id="ARBA00023002"/>
    </source>
</evidence>
<dbReference type="SUPFAM" id="SSF51735">
    <property type="entry name" value="NAD(P)-binding Rossmann-fold domains"/>
    <property type="match status" value="1"/>
</dbReference>
<name>A0A139IPV6_9PEZI</name>
<dbReference type="Proteomes" id="UP000073492">
    <property type="component" value="Unassembled WGS sequence"/>
</dbReference>
<organism evidence="3 4">
    <name type="scientific">Pseudocercospora musae</name>
    <dbReference type="NCBI Taxonomy" id="113226"/>
    <lineage>
        <taxon>Eukaryota</taxon>
        <taxon>Fungi</taxon>
        <taxon>Dikarya</taxon>
        <taxon>Ascomycota</taxon>
        <taxon>Pezizomycotina</taxon>
        <taxon>Dothideomycetes</taxon>
        <taxon>Dothideomycetidae</taxon>
        <taxon>Mycosphaerellales</taxon>
        <taxon>Mycosphaerellaceae</taxon>
        <taxon>Pseudocercospora</taxon>
    </lineage>
</organism>
<keyword evidence="4" id="KW-1185">Reference proteome</keyword>
<sequence>MDLTTTDFDLAEVQNFAGPLRHDTYPEISTRDVNMTGKSILVTGASSGCGKAIVRSFARCGASRIILLARRDMSSLVEEVEAVAQSSGWRKPQVLALRVDHTVQSQVEEAARKVELEFGRSLDILVNNAGCMEAWLPVTESHPESWWRTWEVNVKGPYLVSRSFIPFLLRSTTKTMVQVTSVGALVTRPGGSAYQGTKLAVLRLSNHLRLEYADRGLLIHNLHPGAVMTDLALTMPSRLHEMLVDTPELCGDTVVWLTRERRVWLQDRFISAQWNMTSLDAQKDRIVSENLLRLKLITS</sequence>